<dbReference type="STRING" id="1236970.JCM9140_1804"/>
<protein>
    <recommendedName>
        <fullName evidence="3">Type II toxin-antitoxin system HicB family antitoxin</fullName>
    </recommendedName>
</protein>
<dbReference type="RefSeq" id="WP_034744701.1">
    <property type="nucleotide sequence ID" value="NZ_BAUT01000014.1"/>
</dbReference>
<dbReference type="EMBL" id="BAUT01000014">
    <property type="protein sequence ID" value="GAE25788.1"/>
    <property type="molecule type" value="Genomic_DNA"/>
</dbReference>
<evidence type="ECO:0000313" key="2">
    <source>
        <dbReference type="Proteomes" id="UP000018890"/>
    </source>
</evidence>
<dbReference type="SUPFAM" id="SSF143100">
    <property type="entry name" value="TTHA1013/TTHA0281-like"/>
    <property type="match status" value="1"/>
</dbReference>
<name>W4Q224_9BACI</name>
<organism evidence="1 2">
    <name type="scientific">Halalkalibacter wakoensis JCM 9140</name>
    <dbReference type="NCBI Taxonomy" id="1236970"/>
    <lineage>
        <taxon>Bacteria</taxon>
        <taxon>Bacillati</taxon>
        <taxon>Bacillota</taxon>
        <taxon>Bacilli</taxon>
        <taxon>Bacillales</taxon>
        <taxon>Bacillaceae</taxon>
        <taxon>Halalkalibacter</taxon>
    </lineage>
</organism>
<gene>
    <name evidence="1" type="ORF">JCM9140_1804</name>
</gene>
<evidence type="ECO:0000313" key="1">
    <source>
        <dbReference type="EMBL" id="GAE25788.1"/>
    </source>
</evidence>
<dbReference type="AlphaFoldDB" id="W4Q224"/>
<comment type="caution">
    <text evidence="1">The sequence shown here is derived from an EMBL/GenBank/DDBJ whole genome shotgun (WGS) entry which is preliminary data.</text>
</comment>
<proteinExistence type="predicted"/>
<evidence type="ECO:0008006" key="3">
    <source>
        <dbReference type="Google" id="ProtNLM"/>
    </source>
</evidence>
<dbReference type="OrthoDB" id="2884322at2"/>
<dbReference type="InterPro" id="IPR035069">
    <property type="entry name" value="TTHA1013/TTHA0281-like"/>
</dbReference>
<dbReference type="Proteomes" id="UP000018890">
    <property type="component" value="Unassembled WGS sequence"/>
</dbReference>
<reference evidence="1" key="1">
    <citation type="journal article" date="2014" name="Genome Announc.">
        <title>Draft Genome Sequences of Three Alkaliphilic Bacillus Strains, Bacillus wakoensis JCM 9140T, Bacillus akibai JCM 9157T, and Bacillus hemicellulosilyticus JCM 9152T.</title>
        <authorList>
            <person name="Yuki M."/>
            <person name="Oshima K."/>
            <person name="Suda W."/>
            <person name="Oshida Y."/>
            <person name="Kitamura K."/>
            <person name="Iida T."/>
            <person name="Hattori M."/>
            <person name="Ohkuma M."/>
        </authorList>
    </citation>
    <scope>NUCLEOTIDE SEQUENCE [LARGE SCALE GENOMIC DNA]</scope>
    <source>
        <strain evidence="1">JCM 9140</strain>
    </source>
</reference>
<accession>W4Q224</accession>
<keyword evidence="2" id="KW-1185">Reference proteome</keyword>
<sequence>MTEKERRSLAGYKPEHFTWRVRKVFDWRGGMEVMIEFEELHGCVSYGETVRDAKMGLTDSLYMWIRMYGESQLPDLRDGAQLIHLDPPMDEEEFRSINYELRTFTN</sequence>